<gene>
    <name evidence="1" type="ORF">BN11_1440018</name>
</gene>
<name>W6K1N7_9MICO</name>
<dbReference type="EMBL" id="CAJA01000051">
    <property type="protein sequence ID" value="CCH72214.1"/>
    <property type="molecule type" value="Genomic_DNA"/>
</dbReference>
<dbReference type="Gene3D" id="1.20.120.450">
    <property type="entry name" value="dinb family like domain"/>
    <property type="match status" value="1"/>
</dbReference>
<proteinExistence type="predicted"/>
<dbReference type="Proteomes" id="UP000035763">
    <property type="component" value="Unassembled WGS sequence"/>
</dbReference>
<dbReference type="InterPro" id="IPR007061">
    <property type="entry name" value="MST-like"/>
</dbReference>
<evidence type="ECO:0000313" key="2">
    <source>
        <dbReference type="Proteomes" id="UP000035763"/>
    </source>
</evidence>
<keyword evidence="2" id="KW-1185">Reference proteome</keyword>
<comment type="caution">
    <text evidence="1">The sequence shown here is derived from an EMBL/GenBank/DDBJ whole genome shotgun (WGS) entry which is preliminary data.</text>
</comment>
<reference evidence="1 2" key="1">
    <citation type="journal article" date="2013" name="ISME J.">
        <title>A metabolic model for members of the genus Tetrasphaera involved in enhanced biological phosphorus removal.</title>
        <authorList>
            <person name="Kristiansen R."/>
            <person name="Nguyen H.T.T."/>
            <person name="Saunders A.M."/>
            <person name="Nielsen J.L."/>
            <person name="Wimmer R."/>
            <person name="Le V.Q."/>
            <person name="McIlroy S.J."/>
            <person name="Petrovski S."/>
            <person name="Seviour R.J."/>
            <person name="Calteau A."/>
            <person name="Nielsen K.L."/>
            <person name="Nielsen P.H."/>
        </authorList>
    </citation>
    <scope>NUCLEOTIDE SEQUENCE [LARGE SCALE GENOMIC DNA]</scope>
    <source>
        <strain evidence="1 2">Ben110</strain>
    </source>
</reference>
<sequence length="171" mass="19068">MADLKRPAFDADQRSSLLGWFQLQREIVVLKTDGLAEADVHRVVIPTSPLMTVGGLLSHLRWCEHLWFQVAYSGVAESENPMFEDDPDDNEFIVGQGKPLDQLVAEYEEECRRSDAVIAAAGLDDRGAGTTFPAAGATLGWMIHHMFEETARHAGHLDLIRELLDGEKSYF</sequence>
<evidence type="ECO:0000313" key="1">
    <source>
        <dbReference type="EMBL" id="CCH72214.1"/>
    </source>
</evidence>
<dbReference type="STRING" id="1193182.BN11_1440018"/>
<dbReference type="OrthoDB" id="4548523at2"/>
<dbReference type="Pfam" id="PF04978">
    <property type="entry name" value="MST"/>
    <property type="match status" value="1"/>
</dbReference>
<evidence type="ECO:0008006" key="3">
    <source>
        <dbReference type="Google" id="ProtNLM"/>
    </source>
</evidence>
<dbReference type="AlphaFoldDB" id="W6K1N7"/>
<accession>W6K1N7</accession>
<dbReference type="InterPro" id="IPR034660">
    <property type="entry name" value="DinB/YfiT-like"/>
</dbReference>
<dbReference type="RefSeq" id="WP_048697402.1">
    <property type="nucleotide sequence ID" value="NZ_HG764815.1"/>
</dbReference>
<organism evidence="1 2">
    <name type="scientific">Nostocoides australiense Ben110</name>
    <dbReference type="NCBI Taxonomy" id="1193182"/>
    <lineage>
        <taxon>Bacteria</taxon>
        <taxon>Bacillati</taxon>
        <taxon>Actinomycetota</taxon>
        <taxon>Actinomycetes</taxon>
        <taxon>Micrococcales</taxon>
        <taxon>Intrasporangiaceae</taxon>
        <taxon>Nostocoides</taxon>
    </lineage>
</organism>
<protein>
    <recommendedName>
        <fullName evidence="3">Mini-circle protein</fullName>
    </recommendedName>
</protein>
<dbReference type="SUPFAM" id="SSF109854">
    <property type="entry name" value="DinB/YfiT-like putative metalloenzymes"/>
    <property type="match status" value="1"/>
</dbReference>